<evidence type="ECO:0000313" key="2">
    <source>
        <dbReference type="EMBL" id="CDP33243.1"/>
    </source>
</evidence>
<dbReference type="InterPro" id="IPR018811">
    <property type="entry name" value="MRX11"/>
</dbReference>
<sequence>MMSTGLFAVRRACGPSARAIPRLPRVIGLNPSCMGVRASLIRPFSSTPVSPQGTQGSQGSQEKMIDLSQHPMVKKLPKSVQRFAVNFSHTPVSYLTSFLILHEITAVAPLFAIWGAFHYFDFIPTGMPDWLLENGTEFIKHLQERNEWDFGNPETGTKIILEGAAAYAIVKVLLPVRAALSLYLTPVFARLVVIPFSRIYRVFITKKNQPKPREDRIWEQELDSQVKRKNVSSAPPSKSQTNDPEKPPTL</sequence>
<dbReference type="EMBL" id="HG937691">
    <property type="protein sequence ID" value="CDP33243.1"/>
    <property type="molecule type" value="Genomic_DNA"/>
</dbReference>
<dbReference type="PANTHER" id="PTHR28002">
    <property type="entry name" value="MIOREX COMPLEX COMPONENT 11"/>
    <property type="match status" value="1"/>
</dbReference>
<name>A0A060SX13_BLAAD</name>
<feature type="compositionally biased region" description="Polar residues" evidence="1">
    <location>
        <begin position="231"/>
        <end position="242"/>
    </location>
</feature>
<protein>
    <submittedName>
        <fullName evidence="2">ARAD1A05060p</fullName>
    </submittedName>
</protein>
<dbReference type="AlphaFoldDB" id="A0A060SX13"/>
<evidence type="ECO:0000256" key="1">
    <source>
        <dbReference type="SAM" id="MobiDB-lite"/>
    </source>
</evidence>
<feature type="region of interest" description="Disordered" evidence="1">
    <location>
        <begin position="225"/>
        <end position="250"/>
    </location>
</feature>
<reference evidence="2" key="2">
    <citation type="submission" date="2014-06" db="EMBL/GenBank/DDBJ databases">
        <title>The complete genome of Blastobotrys (Arxula) adeninivorans LS3 - a yeast of biotechnological interest.</title>
        <authorList>
            <person name="Kunze G."/>
            <person name="Gaillardin C."/>
            <person name="Czernicka M."/>
            <person name="Durrens P."/>
            <person name="Martin T."/>
            <person name="Boer E."/>
            <person name="Gabaldon T."/>
            <person name="Cruz J."/>
            <person name="Talla E."/>
            <person name="Marck C."/>
            <person name="Goffeau A."/>
            <person name="Barbe V."/>
            <person name="Baret P."/>
            <person name="Baronian K."/>
            <person name="Beier S."/>
            <person name="Bleykasten C."/>
            <person name="Bode R."/>
            <person name="Casaregola S."/>
            <person name="Despons L."/>
            <person name="Fairhead C."/>
            <person name="Giersberg M."/>
            <person name="Gierski P."/>
            <person name="Hahnel U."/>
            <person name="Hartmann A."/>
            <person name="Jankowska D."/>
            <person name="Jubin C."/>
            <person name="Jung P."/>
            <person name="Lafontaine I."/>
            <person name="Leh-Louis V."/>
            <person name="Lemaire M."/>
            <person name="Marcet-Houben M."/>
            <person name="Mascher M."/>
            <person name="Morel G."/>
            <person name="Richard G.-F."/>
            <person name="Riechen J."/>
            <person name="Sacerdot C."/>
            <person name="Sarkar A."/>
            <person name="Savel G."/>
            <person name="Schacherer J."/>
            <person name="Sherman D."/>
            <person name="Straub M.-L."/>
            <person name="Stein N."/>
            <person name="Thierry A."/>
            <person name="Trautwein-Schult A."/>
            <person name="Westhof E."/>
            <person name="Worch S."/>
            <person name="Dujon B."/>
            <person name="Souciet J.-L."/>
            <person name="Wincker P."/>
            <person name="Scholz U."/>
            <person name="Neuveglise N."/>
        </authorList>
    </citation>
    <scope>NUCLEOTIDE SEQUENCE</scope>
    <source>
        <strain evidence="2">LS3</strain>
    </source>
</reference>
<gene>
    <name evidence="2" type="ORF">GNLVRS02_ARAD1A05060g</name>
</gene>
<proteinExistence type="predicted"/>
<reference evidence="2" key="1">
    <citation type="submission" date="2014-02" db="EMBL/GenBank/DDBJ databases">
        <authorList>
            <person name="Genoscope - CEA"/>
        </authorList>
    </citation>
    <scope>NUCLEOTIDE SEQUENCE</scope>
    <source>
        <strain evidence="2">LS3</strain>
    </source>
</reference>
<dbReference type="GO" id="GO:0005739">
    <property type="term" value="C:mitochondrion"/>
    <property type="evidence" value="ECO:0007669"/>
    <property type="project" value="TreeGrafter"/>
</dbReference>
<dbReference type="PANTHER" id="PTHR28002:SF1">
    <property type="entry name" value="MIOREX COMPLEX COMPONENT 11"/>
    <property type="match status" value="1"/>
</dbReference>
<dbReference type="PhylomeDB" id="A0A060SX13"/>
<organism evidence="2">
    <name type="scientific">Blastobotrys adeninivorans</name>
    <name type="common">Yeast</name>
    <name type="synonym">Arxula adeninivorans</name>
    <dbReference type="NCBI Taxonomy" id="409370"/>
    <lineage>
        <taxon>Eukaryota</taxon>
        <taxon>Fungi</taxon>
        <taxon>Dikarya</taxon>
        <taxon>Ascomycota</taxon>
        <taxon>Saccharomycotina</taxon>
        <taxon>Dipodascomycetes</taxon>
        <taxon>Dipodascales</taxon>
        <taxon>Trichomonascaceae</taxon>
        <taxon>Blastobotrys</taxon>
    </lineage>
</organism>
<accession>A0A060SX13</accession>
<dbReference type="Pfam" id="PF10306">
    <property type="entry name" value="FLILHELTA"/>
    <property type="match status" value="1"/>
</dbReference>